<sequence>MVTVNTIRFAQFNASLNRNTEGQLATDLSTPNNAQAKAVAEIIQRHNPDILLINEFDFAASDPLQAVNLFKQNYLGVSQNGATPVNYAYAYIAPSNTGIGSGFDLNNNGTVVTTPGASGYGDDAYGFGNFPGQFGMLLLSKYEIDTASVRTFQNFLWKDMPGALLPDDTNTPEANDWYSSEELNVFRLSSKSHWDVPIKVNGETIHVLVSHPTPPTFDGTEDRNGKRNHDEIRFWADYITPGKGDYIYNDQDKKGGLAAGSSFVIMGDQNADPLDGDSVDQAILQLLQNPGVNTNVIPASLGAHQQATLQGAANTNQKGNPSFDTADFNDAAPGNLRTDYVLPSSDLQIANSGVFWPVNNEPTFSLVGSFNSSLAGGFPSSDHRLVFADVQVGPTAAGKTVANLEFLGQAKFDTGFIPTGAAGTVEGQQAPLGGLSGVTYDAANNHYYAISDDRSQNAPARFYTFNNDPGSNGINGVVFTNVTPLKDANGNFFEPNSLDSEGIALTNNGSVFISSEGEVNLGAGRVTDPFIKEFSLSTGQEVLTLAVPKKFLPVVQDTNGNNIVDAEDTQISGIRNNLAFESLTITPDQKTLFTATENALFQDGSVASTSTGSRSRILQYNLTSGQPEKEYLYITDPVAVAPNPAEAFGTNGLVDLLAIDNRGTLLALERSFSSGAAGTGNTIKIYEISLQGATDISTIDSLSSLNNNQLAAIAPVQKRLLLNLDSLEVPTGLDNVEGLAFGPKLADGRQSIVLVSDNNFSATQFTQILTLSADLVPTATPTVETRPDLFDDEDIAQSPIDQNADADDPAIYVNASDSAKSLVLTAVKNAGLRVYDLSGNLLQSVNPGGIRYNNVDLQYGFKLGGQTVDIAIASDRENDQLAIFKINPNPADGNYLEEITDNSIGTLFQAAPFSPPYEPSELSAYGLAIYRSPFTNDYYVFVSRRDTGDVAQFKLINKGNGKIGAERVREFTIPTTGDRSPQTEGMVADQETGFLYIAQEDVGIWKFDAEPNGGKTGKLIDKVKDLGGSYLTNDVEGLTIYYGKNGTGYLLASSQGDNTFAAYTREGNNDFLGRFGVGNNGAIDSVQESDGADVINVPLGPNFPYGLFVTQDGNNERAKLVEDDGELVNVNSNFKFVPWENIANTIPDILKIDTTSYDPRNPVAQPRLTTYEFTDLPQLGTTSKGEDIFLGGFSGLYFQGIAANGNLKFVTHTDRGPNGETIGQSRPFLLPSFQPEVVSFELNRTTGEIEITKQTKLFRQDGTTPLTGLPNLQAGVGGTAYTDEIAVDLDGQALTNDPFGADLEGIVVAENGDFWMVDEYRPAIYHFDRNGKLIDRFIPKGTAIAPNPDQSAGTFGTEILPEIYAQRRNNRGFEAVALEGNKLYAFIQSALDNPDNGSDTTSRGSRNLRILEFDIASKKVTGEYLYLLDEITASGNAKTDKLGDAVSLGNGKFVVVERDDRSDNTANKLLYQIDLAGATNINKPANFTLPLGKTIEQLSPGELTTAKITPVSKSLVANAAQLGYTGVEKLEGLALVAPNTLALINDNDFNVAGPTPVKLGILELPKNLPVASITDEVDELTFPPTKLNKISDDIFVIAGGFGQPKLRVTLTGCNSQSVNELGVFTVDDAEGKIDGIAPGAVGYTQAALARSKVIFSAIANIPNGFNPINLTRKLAYNYGEQLRFYLVKDGSIDAVKNNSTFNNEIIFSNSFTQEITDLGVDGFSLAWNDGSGNTFQDLVVKINATIESLPLGTALQDNSPGEVIDLRDVTSLVKAEFTVNREAAFNNFVGFYQVTDANGGIDTNGDGNADFIPGQTGYIQAAIQGRVAGMDLIVNNQGTATYTGTFQPGAIFAPFMIVDGRPDAIFDSNLNNDPAVYFPFLGANADKVDHIRLLADNTFGFEDLPNGGDKDYNDVIVSVNLTAII</sequence>
<dbReference type="Pfam" id="PF02333">
    <property type="entry name" value="Phytase"/>
    <property type="match status" value="1"/>
</dbReference>
<keyword evidence="2" id="KW-0378">Hydrolase</keyword>
<organism evidence="2 3">
    <name type="scientific">Cylindrospermum stagnale PCC 7417</name>
    <dbReference type="NCBI Taxonomy" id="56107"/>
    <lineage>
        <taxon>Bacteria</taxon>
        <taxon>Bacillati</taxon>
        <taxon>Cyanobacteriota</taxon>
        <taxon>Cyanophyceae</taxon>
        <taxon>Nostocales</taxon>
        <taxon>Nostocaceae</taxon>
        <taxon>Cylindrospermum</taxon>
    </lineage>
</organism>
<dbReference type="Gene3D" id="2.120.10.30">
    <property type="entry name" value="TolB, C-terminal domain"/>
    <property type="match status" value="1"/>
</dbReference>
<dbReference type="InterPro" id="IPR025193">
    <property type="entry name" value="DUF4114"/>
</dbReference>
<name>K9WRZ5_9NOST</name>
<accession>K9WRZ5</accession>
<dbReference type="Gene3D" id="3.60.10.10">
    <property type="entry name" value="Endonuclease/exonuclease/phosphatase"/>
    <property type="match status" value="1"/>
</dbReference>
<dbReference type="PROSITE" id="PS51662">
    <property type="entry name" value="BP_PHYTASE"/>
    <property type="match status" value="1"/>
</dbReference>
<dbReference type="eggNOG" id="COG4222">
    <property type="taxonomic scope" value="Bacteria"/>
</dbReference>
<dbReference type="STRING" id="56107.Cylst_0653"/>
<keyword evidence="3" id="KW-1185">Reference proteome</keyword>
<dbReference type="PATRIC" id="fig|56107.3.peg.729"/>
<dbReference type="RefSeq" id="WP_015206240.1">
    <property type="nucleotide sequence ID" value="NC_019757.1"/>
</dbReference>
<dbReference type="InterPro" id="IPR003431">
    <property type="entry name" value="B-propeller_Phytase"/>
</dbReference>
<dbReference type="InterPro" id="IPR036691">
    <property type="entry name" value="Endo/exonu/phosph_ase_sf"/>
</dbReference>
<dbReference type="PANTHER" id="PTHR37957">
    <property type="entry name" value="BLR7070 PROTEIN"/>
    <property type="match status" value="1"/>
</dbReference>
<dbReference type="Pfam" id="PF03372">
    <property type="entry name" value="Exo_endo_phos"/>
    <property type="match status" value="1"/>
</dbReference>
<dbReference type="InterPro" id="IPR027372">
    <property type="entry name" value="Phytase-like_dom"/>
</dbReference>
<dbReference type="SUPFAM" id="SSF56219">
    <property type="entry name" value="DNase I-like"/>
    <property type="match status" value="1"/>
</dbReference>
<evidence type="ECO:0000313" key="3">
    <source>
        <dbReference type="Proteomes" id="UP000010475"/>
    </source>
</evidence>
<dbReference type="eggNOG" id="COG4247">
    <property type="taxonomic scope" value="Bacteria"/>
</dbReference>
<dbReference type="Pfam" id="PF13448">
    <property type="entry name" value="DUF4114"/>
    <property type="match status" value="1"/>
</dbReference>
<dbReference type="InterPro" id="IPR011042">
    <property type="entry name" value="6-blade_b-propeller_TolB-like"/>
</dbReference>
<reference evidence="2 3" key="1">
    <citation type="submission" date="2012-06" db="EMBL/GenBank/DDBJ databases">
        <title>Finished chromosome of genome of Cylindrospermum stagnale PCC 7417.</title>
        <authorList>
            <consortium name="US DOE Joint Genome Institute"/>
            <person name="Gugger M."/>
            <person name="Coursin T."/>
            <person name="Rippka R."/>
            <person name="Tandeau De Marsac N."/>
            <person name="Huntemann M."/>
            <person name="Wei C.-L."/>
            <person name="Han J."/>
            <person name="Detter J.C."/>
            <person name="Han C."/>
            <person name="Tapia R."/>
            <person name="Chen A."/>
            <person name="Kyrpides N."/>
            <person name="Mavromatis K."/>
            <person name="Markowitz V."/>
            <person name="Szeto E."/>
            <person name="Ivanova N."/>
            <person name="Pagani I."/>
            <person name="Pati A."/>
            <person name="Goodwin L."/>
            <person name="Nordberg H.P."/>
            <person name="Cantor M.N."/>
            <person name="Hua S.X."/>
            <person name="Woyke T."/>
            <person name="Kerfeld C.A."/>
        </authorList>
    </citation>
    <scope>NUCLEOTIDE SEQUENCE [LARGE SCALE GENOMIC DNA]</scope>
    <source>
        <strain evidence="2 3">PCC 7417</strain>
    </source>
</reference>
<feature type="domain" description="BPP" evidence="1">
    <location>
        <begin position="769"/>
        <end position="1146"/>
    </location>
</feature>
<protein>
    <submittedName>
        <fullName evidence="2">3-phytase (Myo-inositol-hexaphosphate 3-phosphohydrolase)</fullName>
    </submittedName>
</protein>
<dbReference type="HOGENOM" id="CLU_001087_0_0_3"/>
<gene>
    <name evidence="2" type="ORF">Cylst_0653</name>
</gene>
<dbReference type="Proteomes" id="UP000010475">
    <property type="component" value="Chromosome"/>
</dbReference>
<dbReference type="PANTHER" id="PTHR37957:SF1">
    <property type="entry name" value="PHYTASE-LIKE DOMAIN-CONTAINING PROTEIN"/>
    <property type="match status" value="1"/>
</dbReference>
<dbReference type="EMBL" id="CP003642">
    <property type="protein sequence ID" value="AFZ22983.1"/>
    <property type="molecule type" value="Genomic_DNA"/>
</dbReference>
<evidence type="ECO:0000313" key="2">
    <source>
        <dbReference type="EMBL" id="AFZ22983.1"/>
    </source>
</evidence>
<dbReference type="GO" id="GO:0016158">
    <property type="term" value="F:inositol hexakisphosphate 3-phosphatase activity"/>
    <property type="evidence" value="ECO:0007669"/>
    <property type="project" value="InterPro"/>
</dbReference>
<dbReference type="KEGG" id="csg:Cylst_0653"/>
<proteinExistence type="predicted"/>
<dbReference type="SUPFAM" id="SSF50956">
    <property type="entry name" value="Thermostable phytase (3-phytase)"/>
    <property type="match status" value="1"/>
</dbReference>
<evidence type="ECO:0000259" key="1">
    <source>
        <dbReference type="PROSITE" id="PS51662"/>
    </source>
</evidence>
<dbReference type="OrthoDB" id="292013at2"/>
<dbReference type="InterPro" id="IPR005135">
    <property type="entry name" value="Endo/exonuclease/phosphatase"/>
</dbReference>
<dbReference type="Pfam" id="PF13449">
    <property type="entry name" value="Phytase-like"/>
    <property type="match status" value="2"/>
</dbReference>